<dbReference type="PANTHER" id="PTHR22883:SF306">
    <property type="entry name" value="PROTEIN S-ACYLTRANSFERASE 18"/>
    <property type="match status" value="1"/>
</dbReference>
<keyword evidence="5 8" id="KW-1133">Transmembrane helix</keyword>
<evidence type="ECO:0000256" key="4">
    <source>
        <dbReference type="ARBA" id="ARBA00022692"/>
    </source>
</evidence>
<evidence type="ECO:0000313" key="11">
    <source>
        <dbReference type="EMBL" id="RRT60365.1"/>
    </source>
</evidence>
<protein>
    <recommendedName>
        <fullName evidence="8">S-acyltransferase</fullName>
        <ecNumber evidence="8">2.3.1.225</ecNumber>
    </recommendedName>
    <alternativeName>
        <fullName evidence="8">Palmitoyltransferase</fullName>
    </alternativeName>
</protein>
<dbReference type="Proteomes" id="UP000287651">
    <property type="component" value="Unassembled WGS sequence"/>
</dbReference>
<feature type="transmembrane region" description="Helical" evidence="8">
    <location>
        <begin position="99"/>
        <end position="116"/>
    </location>
</feature>
<keyword evidence="4 8" id="KW-0812">Transmembrane</keyword>
<evidence type="ECO:0000313" key="12">
    <source>
        <dbReference type="Proteomes" id="UP000287651"/>
    </source>
</evidence>
<comment type="caution">
    <text evidence="11">The sequence shown here is derived from an EMBL/GenBank/DDBJ whole genome shotgun (WGS) entry which is preliminary data.</text>
</comment>
<evidence type="ECO:0000256" key="3">
    <source>
        <dbReference type="ARBA" id="ARBA00022679"/>
    </source>
</evidence>
<evidence type="ECO:0000256" key="2">
    <source>
        <dbReference type="ARBA" id="ARBA00008574"/>
    </source>
</evidence>
<gene>
    <name evidence="11" type="ORF">B296_00041916</name>
</gene>
<evidence type="ECO:0000256" key="7">
    <source>
        <dbReference type="ARBA" id="ARBA00023315"/>
    </source>
</evidence>
<evidence type="ECO:0000256" key="6">
    <source>
        <dbReference type="ARBA" id="ARBA00023136"/>
    </source>
</evidence>
<proteinExistence type="inferred from homology"/>
<keyword evidence="3 8" id="KW-0808">Transferase</keyword>
<dbReference type="GO" id="GO:0005783">
    <property type="term" value="C:endoplasmic reticulum"/>
    <property type="evidence" value="ECO:0007669"/>
    <property type="project" value="TreeGrafter"/>
</dbReference>
<keyword evidence="7 8" id="KW-0012">Acyltransferase</keyword>
<evidence type="ECO:0000259" key="10">
    <source>
        <dbReference type="Pfam" id="PF01529"/>
    </source>
</evidence>
<feature type="compositionally biased region" description="Low complexity" evidence="9">
    <location>
        <begin position="377"/>
        <end position="394"/>
    </location>
</feature>
<evidence type="ECO:0000256" key="5">
    <source>
        <dbReference type="ARBA" id="ARBA00022989"/>
    </source>
</evidence>
<keyword evidence="6 8" id="KW-0472">Membrane</keyword>
<organism evidence="11 12">
    <name type="scientific">Ensete ventricosum</name>
    <name type="common">Abyssinian banana</name>
    <name type="synonym">Musa ensete</name>
    <dbReference type="NCBI Taxonomy" id="4639"/>
    <lineage>
        <taxon>Eukaryota</taxon>
        <taxon>Viridiplantae</taxon>
        <taxon>Streptophyta</taxon>
        <taxon>Embryophyta</taxon>
        <taxon>Tracheophyta</taxon>
        <taxon>Spermatophyta</taxon>
        <taxon>Magnoliopsida</taxon>
        <taxon>Liliopsida</taxon>
        <taxon>Zingiberales</taxon>
        <taxon>Musaceae</taxon>
        <taxon>Ensete</taxon>
    </lineage>
</organism>
<feature type="region of interest" description="Disordered" evidence="9">
    <location>
        <begin position="376"/>
        <end position="409"/>
    </location>
</feature>
<dbReference type="GO" id="GO:0006612">
    <property type="term" value="P:protein targeting to membrane"/>
    <property type="evidence" value="ECO:0007669"/>
    <property type="project" value="TreeGrafter"/>
</dbReference>
<comment type="domain">
    <text evidence="8">The DHHC domain is required for palmitoyltransferase activity.</text>
</comment>
<evidence type="ECO:0000256" key="1">
    <source>
        <dbReference type="ARBA" id="ARBA00004141"/>
    </source>
</evidence>
<dbReference type="Pfam" id="PF01529">
    <property type="entry name" value="DHHC"/>
    <property type="match status" value="1"/>
</dbReference>
<accession>A0A426Z8S6</accession>
<dbReference type="EC" id="2.3.1.225" evidence="8"/>
<evidence type="ECO:0000256" key="9">
    <source>
        <dbReference type="SAM" id="MobiDB-lite"/>
    </source>
</evidence>
<comment type="similarity">
    <text evidence="2 8">Belongs to the DHHC palmitoyltransferase family.</text>
</comment>
<name>A0A426Z8S6_ENSVE</name>
<reference evidence="11 12" key="1">
    <citation type="journal article" date="2014" name="Agronomy (Basel)">
        <title>A Draft Genome Sequence for Ensete ventricosum, the Drought-Tolerant Tree Against Hunger.</title>
        <authorList>
            <person name="Harrison J."/>
            <person name="Moore K.A."/>
            <person name="Paszkiewicz K."/>
            <person name="Jones T."/>
            <person name="Grant M."/>
            <person name="Ambacheew D."/>
            <person name="Muzemil S."/>
            <person name="Studholme D.J."/>
        </authorList>
    </citation>
    <scope>NUCLEOTIDE SEQUENCE [LARGE SCALE GENOMIC DNA]</scope>
</reference>
<evidence type="ECO:0000256" key="8">
    <source>
        <dbReference type="RuleBase" id="RU079119"/>
    </source>
</evidence>
<dbReference type="GO" id="GO:0016020">
    <property type="term" value="C:membrane"/>
    <property type="evidence" value="ECO:0007669"/>
    <property type="project" value="UniProtKB-SubCell"/>
</dbReference>
<dbReference type="InterPro" id="IPR039859">
    <property type="entry name" value="PFA4/ZDH16/20/ERF2-like"/>
</dbReference>
<dbReference type="PROSITE" id="PS50216">
    <property type="entry name" value="DHHC"/>
    <property type="match status" value="1"/>
</dbReference>
<sequence length="443" mass="51228">MKTTHSRRWGRRDLFWSTTATTTSRDQSSMRRHGWQLPLHPLQVSHHLPLPCNSPFRTSDSCNSVDVMQFVGMAVFCFLVIAFFVFLGPFLGNRVLKNTILTLFFFTALSVAILYSRCTAIDPSDRTAAKKRKRSKSGGLPKLNYRFMLWQVVVRFFRKVEGRILRRCIRRKYLDPWHSNVQMQPLLSFPLVFLEDAAAMPDRKDDDITFCTLCDFEVKKHSKHCRSCDRCVDGFDHHCRVRSSQAILIPIDPLVSLYQLIAFLQWLNNCIGRKNYTTFILLMLLTLLMVDSSNPNKKTEFHIDPWKLIKMSKEKTLMAAERARERMRQKLTPMVATGLSISPLKPLPLEMKHGPLMNPEAKKVILRDTTPVVPRGWFPSSPSRRLSSPRWRFSGSPSPRPQKYRSSFDPKLTEVSRELETYISKQVLCSVLKQGEDDESSPQ</sequence>
<dbReference type="GO" id="GO:0005794">
    <property type="term" value="C:Golgi apparatus"/>
    <property type="evidence" value="ECO:0007669"/>
    <property type="project" value="TreeGrafter"/>
</dbReference>
<feature type="domain" description="Palmitoyltransferase DHHC" evidence="10">
    <location>
        <begin position="207"/>
        <end position="240"/>
    </location>
</feature>
<dbReference type="PANTHER" id="PTHR22883">
    <property type="entry name" value="ZINC FINGER DHHC DOMAIN CONTAINING PROTEIN"/>
    <property type="match status" value="1"/>
</dbReference>
<comment type="catalytic activity">
    <reaction evidence="8">
        <text>L-cysteinyl-[protein] + hexadecanoyl-CoA = S-hexadecanoyl-L-cysteinyl-[protein] + CoA</text>
        <dbReference type="Rhea" id="RHEA:36683"/>
        <dbReference type="Rhea" id="RHEA-COMP:10131"/>
        <dbReference type="Rhea" id="RHEA-COMP:11032"/>
        <dbReference type="ChEBI" id="CHEBI:29950"/>
        <dbReference type="ChEBI" id="CHEBI:57287"/>
        <dbReference type="ChEBI" id="CHEBI:57379"/>
        <dbReference type="ChEBI" id="CHEBI:74151"/>
        <dbReference type="EC" id="2.3.1.225"/>
    </reaction>
</comment>
<dbReference type="GO" id="GO:0019706">
    <property type="term" value="F:protein-cysteine S-palmitoyltransferase activity"/>
    <property type="evidence" value="ECO:0007669"/>
    <property type="project" value="UniProtKB-EC"/>
</dbReference>
<feature type="transmembrane region" description="Helical" evidence="8">
    <location>
        <begin position="67"/>
        <end position="87"/>
    </location>
</feature>
<comment type="subcellular location">
    <subcellularLocation>
        <location evidence="1">Membrane</location>
        <topology evidence="1">Multi-pass membrane protein</topology>
    </subcellularLocation>
</comment>
<dbReference type="AlphaFoldDB" id="A0A426Z8S6"/>
<dbReference type="EMBL" id="AMZH03007818">
    <property type="protein sequence ID" value="RRT60365.1"/>
    <property type="molecule type" value="Genomic_DNA"/>
</dbReference>
<dbReference type="InterPro" id="IPR001594">
    <property type="entry name" value="Palmitoyltrfase_DHHC"/>
</dbReference>